<reference evidence="3 4" key="1">
    <citation type="submission" date="2019-03" db="EMBL/GenBank/DDBJ databases">
        <title>Genomics of glacier-inhabiting Cryobacterium strains.</title>
        <authorList>
            <person name="Liu Q."/>
            <person name="Xin Y.-H."/>
        </authorList>
    </citation>
    <scope>NUCLEOTIDE SEQUENCE [LARGE SCALE GENOMIC DNA]</scope>
    <source>
        <strain evidence="3 4">TMT1-23-1</strain>
    </source>
</reference>
<keyword evidence="1" id="KW-0812">Transmembrane</keyword>
<dbReference type="PROSITE" id="PS51352">
    <property type="entry name" value="THIOREDOXIN_2"/>
    <property type="match status" value="1"/>
</dbReference>
<dbReference type="EMBL" id="SOGQ01000009">
    <property type="protein sequence ID" value="TFD05308.1"/>
    <property type="molecule type" value="Genomic_DNA"/>
</dbReference>
<dbReference type="RefSeq" id="WP_134426963.1">
    <property type="nucleotide sequence ID" value="NZ_SOGQ01000009.1"/>
</dbReference>
<dbReference type="Pfam" id="PF00085">
    <property type="entry name" value="Thioredoxin"/>
    <property type="match status" value="1"/>
</dbReference>
<protein>
    <submittedName>
        <fullName evidence="3">Thioredoxin</fullName>
    </submittedName>
</protein>
<gene>
    <name evidence="3" type="ORF">E3T28_00800</name>
</gene>
<dbReference type="SUPFAM" id="SSF52833">
    <property type="entry name" value="Thioredoxin-like"/>
    <property type="match status" value="1"/>
</dbReference>
<dbReference type="InterPro" id="IPR013766">
    <property type="entry name" value="Thioredoxin_domain"/>
</dbReference>
<keyword evidence="1" id="KW-0472">Membrane</keyword>
<feature type="domain" description="Thioredoxin" evidence="2">
    <location>
        <begin position="35"/>
        <end position="146"/>
    </location>
</feature>
<feature type="transmembrane region" description="Helical" evidence="1">
    <location>
        <begin position="6"/>
        <end position="24"/>
    </location>
</feature>
<evidence type="ECO:0000259" key="2">
    <source>
        <dbReference type="PROSITE" id="PS51352"/>
    </source>
</evidence>
<proteinExistence type="predicted"/>
<dbReference type="Proteomes" id="UP000297853">
    <property type="component" value="Unassembled WGS sequence"/>
</dbReference>
<dbReference type="InterPro" id="IPR036249">
    <property type="entry name" value="Thioredoxin-like_sf"/>
</dbReference>
<comment type="caution">
    <text evidence="3">The sequence shown here is derived from an EMBL/GenBank/DDBJ whole genome shotgun (WGS) entry which is preliminary data.</text>
</comment>
<keyword evidence="4" id="KW-1185">Reference proteome</keyword>
<sequence>MNPISALSIVLALVAGATVLGLYWRFRQGRSVSVTPGGSDAPNALSPADVGSRVPFGARVTLVQFSTSHCARCPGTQVLLAGLARSRPGVVHLDVDLTHRRDLANRFGILQTPTTLILDGAGQVRARVGGVPNRAGILQQLDHLTGSTHAQLAR</sequence>
<name>A0ABY2JGR7_9MICO</name>
<evidence type="ECO:0000313" key="4">
    <source>
        <dbReference type="Proteomes" id="UP000297853"/>
    </source>
</evidence>
<keyword evidence="1" id="KW-1133">Transmembrane helix</keyword>
<organism evidence="3 4">
    <name type="scientific">Cryobacterium sinapicolor</name>
    <dbReference type="NCBI Taxonomy" id="1259236"/>
    <lineage>
        <taxon>Bacteria</taxon>
        <taxon>Bacillati</taxon>
        <taxon>Actinomycetota</taxon>
        <taxon>Actinomycetes</taxon>
        <taxon>Micrococcales</taxon>
        <taxon>Microbacteriaceae</taxon>
        <taxon>Cryobacterium</taxon>
    </lineage>
</organism>
<accession>A0ABY2JGR7</accession>
<evidence type="ECO:0000313" key="3">
    <source>
        <dbReference type="EMBL" id="TFD05308.1"/>
    </source>
</evidence>
<dbReference type="Gene3D" id="3.40.30.10">
    <property type="entry name" value="Glutaredoxin"/>
    <property type="match status" value="1"/>
</dbReference>
<dbReference type="CDD" id="cd02947">
    <property type="entry name" value="TRX_family"/>
    <property type="match status" value="1"/>
</dbReference>
<evidence type="ECO:0000256" key="1">
    <source>
        <dbReference type="SAM" id="Phobius"/>
    </source>
</evidence>